<keyword evidence="5" id="KW-1185">Reference proteome</keyword>
<evidence type="ECO:0000256" key="1">
    <source>
        <dbReference type="ARBA" id="ARBA00005801"/>
    </source>
</evidence>
<reference evidence="4 5" key="1">
    <citation type="submission" date="2019-09" db="EMBL/GenBank/DDBJ databases">
        <title>Whole genome shotgun sequencing (WGS) of Ellagibacter isourolithinifaciens DSM 104140(T) and Adlercreutzia muris DSM 29508(T).</title>
        <authorList>
            <person name="Stoll D.A."/>
            <person name="Danylec N."/>
            <person name="Huch M."/>
        </authorList>
    </citation>
    <scope>NUCLEOTIDE SEQUENCE [LARGE SCALE GENOMIC DNA]</scope>
    <source>
        <strain evidence="4 5">DSM 29508</strain>
    </source>
</reference>
<evidence type="ECO:0000256" key="2">
    <source>
        <dbReference type="SAM" id="Phobius"/>
    </source>
</evidence>
<comment type="caution">
    <text evidence="4">The sequence shown here is derived from an EMBL/GenBank/DDBJ whole genome shotgun (WGS) entry which is preliminary data.</text>
</comment>
<feature type="transmembrane region" description="Helical" evidence="2">
    <location>
        <begin position="32"/>
        <end position="54"/>
    </location>
</feature>
<keyword evidence="2" id="KW-1133">Transmembrane helix</keyword>
<dbReference type="AlphaFoldDB" id="A0A7C8BTL0"/>
<comment type="similarity">
    <text evidence="1">Belongs to the peptidase A24 family.</text>
</comment>
<dbReference type="Pfam" id="PF01478">
    <property type="entry name" value="Peptidase_A24"/>
    <property type="match status" value="1"/>
</dbReference>
<dbReference type="PANTHER" id="PTHR30487:SF0">
    <property type="entry name" value="PREPILIN LEADER PEPTIDASE_N-METHYLTRANSFERASE-RELATED"/>
    <property type="match status" value="1"/>
</dbReference>
<dbReference type="Gene3D" id="1.20.120.1220">
    <property type="match status" value="1"/>
</dbReference>
<dbReference type="GO" id="GO:0004190">
    <property type="term" value="F:aspartic-type endopeptidase activity"/>
    <property type="evidence" value="ECO:0007669"/>
    <property type="project" value="InterPro"/>
</dbReference>
<dbReference type="Proteomes" id="UP000479639">
    <property type="component" value="Unassembled WGS sequence"/>
</dbReference>
<dbReference type="EMBL" id="WAJS01000053">
    <property type="protein sequence ID" value="KAB1638750.1"/>
    <property type="molecule type" value="Genomic_DNA"/>
</dbReference>
<keyword evidence="2" id="KW-0472">Membrane</keyword>
<dbReference type="RefSeq" id="WP_151432021.1">
    <property type="nucleotide sequence ID" value="NZ_JANJZI010000024.1"/>
</dbReference>
<keyword evidence="2" id="KW-0812">Transmembrane</keyword>
<feature type="transmembrane region" description="Helical" evidence="2">
    <location>
        <begin position="175"/>
        <end position="196"/>
    </location>
</feature>
<dbReference type="GO" id="GO:0005886">
    <property type="term" value="C:plasma membrane"/>
    <property type="evidence" value="ECO:0007669"/>
    <property type="project" value="TreeGrafter"/>
</dbReference>
<evidence type="ECO:0000313" key="5">
    <source>
        <dbReference type="Proteomes" id="UP000479639"/>
    </source>
</evidence>
<feature type="domain" description="Prepilin type IV endopeptidase peptidase" evidence="3">
    <location>
        <begin position="15"/>
        <end position="152"/>
    </location>
</feature>
<evidence type="ECO:0000259" key="3">
    <source>
        <dbReference type="Pfam" id="PF01478"/>
    </source>
</evidence>
<dbReference type="GO" id="GO:0006465">
    <property type="term" value="P:signal peptide processing"/>
    <property type="evidence" value="ECO:0007669"/>
    <property type="project" value="TreeGrafter"/>
</dbReference>
<name>A0A7C8BTL0_9ACTN</name>
<feature type="transmembrane region" description="Helical" evidence="2">
    <location>
        <begin position="86"/>
        <end position="107"/>
    </location>
</feature>
<organism evidence="4 5">
    <name type="scientific">Adlercreutzia muris</name>
    <dbReference type="NCBI Taxonomy" id="1796610"/>
    <lineage>
        <taxon>Bacteria</taxon>
        <taxon>Bacillati</taxon>
        <taxon>Actinomycetota</taxon>
        <taxon>Coriobacteriia</taxon>
        <taxon>Eggerthellales</taxon>
        <taxon>Eggerthellaceae</taxon>
        <taxon>Adlercreutzia</taxon>
    </lineage>
</organism>
<accession>A0A7C8BTL0</accession>
<sequence length="197" mass="20403">MTYVSVVTLAAYGLVLLVLGAIAVVDLRERRVPNLLSGALAALWLLWRVVLGFAGQHMGLGFRAEFAAPAPTIVVPPGLSIEGASLAEGIIGAVILGGGLLVLTAVYEAVTHRESFGGGDIKLMAALGLFLGADRGLICLLAACVLSLLYALIARIARSVIARRRGGTSEEEGEGLLRTTLPFAPFIALGALIAFVV</sequence>
<feature type="transmembrane region" description="Helical" evidence="2">
    <location>
        <begin position="127"/>
        <end position="154"/>
    </location>
</feature>
<gene>
    <name evidence="4" type="ORF">F8D48_10935</name>
</gene>
<proteinExistence type="inferred from homology"/>
<dbReference type="InterPro" id="IPR000045">
    <property type="entry name" value="Prepilin_IV_endopep_pep"/>
</dbReference>
<evidence type="ECO:0000313" key="4">
    <source>
        <dbReference type="EMBL" id="KAB1638750.1"/>
    </source>
</evidence>
<dbReference type="InterPro" id="IPR050882">
    <property type="entry name" value="Prepilin_peptidase/N-MTase"/>
</dbReference>
<feature type="transmembrane region" description="Helical" evidence="2">
    <location>
        <begin position="6"/>
        <end position="25"/>
    </location>
</feature>
<protein>
    <submittedName>
        <fullName evidence="4">Prepilin peptidase</fullName>
    </submittedName>
</protein>
<dbReference type="PANTHER" id="PTHR30487">
    <property type="entry name" value="TYPE 4 PREPILIN-LIKE PROTEINS LEADER PEPTIDE-PROCESSING ENZYME"/>
    <property type="match status" value="1"/>
</dbReference>